<evidence type="ECO:0000259" key="8">
    <source>
        <dbReference type="Pfam" id="PF00460"/>
    </source>
</evidence>
<dbReference type="InterPro" id="IPR001444">
    <property type="entry name" value="Flag_bb_rod_N"/>
</dbReference>
<feature type="domain" description="Flagellar basal-body/hook protein C-terminal" evidence="9">
    <location>
        <begin position="419"/>
        <end position="457"/>
    </location>
</feature>
<evidence type="ECO:0000256" key="6">
    <source>
        <dbReference type="ARBA" id="ARBA00023143"/>
    </source>
</evidence>
<dbReference type="InterPro" id="IPR002371">
    <property type="entry name" value="FlgK"/>
</dbReference>
<organism evidence="11 12">
    <name type="scientific">Cryptosporangium minutisporangium</name>
    <dbReference type="NCBI Taxonomy" id="113569"/>
    <lineage>
        <taxon>Bacteria</taxon>
        <taxon>Bacillati</taxon>
        <taxon>Actinomycetota</taxon>
        <taxon>Actinomycetes</taxon>
        <taxon>Cryptosporangiales</taxon>
        <taxon>Cryptosporangiaceae</taxon>
        <taxon>Cryptosporangium</taxon>
    </lineage>
</organism>
<dbReference type="PRINTS" id="PR01005">
    <property type="entry name" value="FLGHOOKAP1"/>
</dbReference>
<evidence type="ECO:0000256" key="3">
    <source>
        <dbReference type="ARBA" id="ARBA00009677"/>
    </source>
</evidence>
<evidence type="ECO:0000256" key="5">
    <source>
        <dbReference type="ARBA" id="ARBA00022525"/>
    </source>
</evidence>
<gene>
    <name evidence="7 11" type="primary">flgK</name>
    <name evidence="11" type="ORF">GCM10020369_79860</name>
</gene>
<dbReference type="Pfam" id="PF06429">
    <property type="entry name" value="Flg_bbr_C"/>
    <property type="match status" value="1"/>
</dbReference>
<evidence type="ECO:0000259" key="9">
    <source>
        <dbReference type="Pfam" id="PF06429"/>
    </source>
</evidence>
<dbReference type="NCBIfam" id="TIGR02492">
    <property type="entry name" value="flgK_ends"/>
    <property type="match status" value="1"/>
</dbReference>
<comment type="subcellular location">
    <subcellularLocation>
        <location evidence="1 7">Bacterial flagellum</location>
    </subcellularLocation>
    <subcellularLocation>
        <location evidence="2 7">Secreted</location>
    </subcellularLocation>
</comment>
<keyword evidence="12" id="KW-1185">Reference proteome</keyword>
<evidence type="ECO:0000256" key="2">
    <source>
        <dbReference type="ARBA" id="ARBA00004613"/>
    </source>
</evidence>
<name>A0ABP6TCX8_9ACTN</name>
<dbReference type="PANTHER" id="PTHR30033">
    <property type="entry name" value="FLAGELLAR HOOK-ASSOCIATED PROTEIN 1"/>
    <property type="match status" value="1"/>
</dbReference>
<keyword evidence="11" id="KW-0966">Cell projection</keyword>
<dbReference type="PANTHER" id="PTHR30033:SF1">
    <property type="entry name" value="FLAGELLAR HOOK-ASSOCIATED PROTEIN 1"/>
    <property type="match status" value="1"/>
</dbReference>
<proteinExistence type="inferred from homology"/>
<keyword evidence="5 7" id="KW-0964">Secreted</keyword>
<dbReference type="Pfam" id="PF00460">
    <property type="entry name" value="Flg_bb_rod"/>
    <property type="match status" value="1"/>
</dbReference>
<dbReference type="InterPro" id="IPR053927">
    <property type="entry name" value="FlgK_helical"/>
</dbReference>
<evidence type="ECO:0000256" key="1">
    <source>
        <dbReference type="ARBA" id="ARBA00004365"/>
    </source>
</evidence>
<evidence type="ECO:0000259" key="10">
    <source>
        <dbReference type="Pfam" id="PF22638"/>
    </source>
</evidence>
<keyword evidence="11" id="KW-0969">Cilium</keyword>
<accession>A0ABP6TCX8</accession>
<dbReference type="Proteomes" id="UP001501676">
    <property type="component" value="Unassembled WGS sequence"/>
</dbReference>
<comment type="caution">
    <text evidence="11">The sequence shown here is derived from an EMBL/GenBank/DDBJ whole genome shotgun (WGS) entry which is preliminary data.</text>
</comment>
<feature type="domain" description="Flagellar hook-associated protein FlgK helical" evidence="10">
    <location>
        <begin position="102"/>
        <end position="334"/>
    </location>
</feature>
<keyword evidence="6 7" id="KW-0975">Bacterial flagellum</keyword>
<dbReference type="EMBL" id="BAAAYN010000072">
    <property type="protein sequence ID" value="GAA3397939.1"/>
    <property type="molecule type" value="Genomic_DNA"/>
</dbReference>
<reference evidence="12" key="1">
    <citation type="journal article" date="2019" name="Int. J. Syst. Evol. Microbiol.">
        <title>The Global Catalogue of Microorganisms (GCM) 10K type strain sequencing project: providing services to taxonomists for standard genome sequencing and annotation.</title>
        <authorList>
            <consortium name="The Broad Institute Genomics Platform"/>
            <consortium name="The Broad Institute Genome Sequencing Center for Infectious Disease"/>
            <person name="Wu L."/>
            <person name="Ma J."/>
        </authorList>
    </citation>
    <scope>NUCLEOTIDE SEQUENCE [LARGE SCALE GENOMIC DNA]</scope>
    <source>
        <strain evidence="12">JCM 9458</strain>
    </source>
</reference>
<feature type="domain" description="Flagellar basal body rod protein N-terminal" evidence="8">
    <location>
        <begin position="9"/>
        <end position="37"/>
    </location>
</feature>
<comment type="similarity">
    <text evidence="3 7">Belongs to the flagella basal body rod proteins family.</text>
</comment>
<evidence type="ECO:0000256" key="7">
    <source>
        <dbReference type="RuleBase" id="RU362065"/>
    </source>
</evidence>
<dbReference type="RefSeq" id="WP_345733541.1">
    <property type="nucleotide sequence ID" value="NZ_BAAAYN010000072.1"/>
</dbReference>
<keyword evidence="11" id="KW-0282">Flagellum</keyword>
<evidence type="ECO:0000256" key="4">
    <source>
        <dbReference type="ARBA" id="ARBA00016244"/>
    </source>
</evidence>
<evidence type="ECO:0000313" key="11">
    <source>
        <dbReference type="EMBL" id="GAA3397939.1"/>
    </source>
</evidence>
<dbReference type="SUPFAM" id="SSF64518">
    <property type="entry name" value="Phase 1 flagellin"/>
    <property type="match status" value="1"/>
</dbReference>
<dbReference type="InterPro" id="IPR010930">
    <property type="entry name" value="Flg_bb/hook_C_dom"/>
</dbReference>
<protein>
    <recommendedName>
        <fullName evidence="4 7">Flagellar hook-associated protein 1</fullName>
        <shortName evidence="7">HAP1</shortName>
    </recommendedName>
</protein>
<sequence>MSSTFSGISTALSSLRAQRQGLDVAGQNIANVNTAGYSRQRTEMTSVEGVSDVPTIWAKQDPVGSGVNVGDITRIRDELLEGRIRTEHGHNAYLSGQNEVYDNIQTVFKEPSDTGLQERLSTFWSDWQDLSNTPGDNAVRTKVLQQGGAVATALNDAHTQLDTIWSSSRVAATSQINEINSAVTEIASLNKGIMQAKVGGLPANELADRRDGLVLKLADLAGATATLRDTGAVDVSLFGSTLVSGSSSRSLTLGGAATMADQAAGNPASVSFTDNGQPAIVTSGELGSSLEALNKVVPKYAKSLDDVATKLISTVNDIHSAGYNKSGWAGGPFFSGEDARTVAVAITDTDDVAASSTSDGRLDGGNADALGDLAVSGTGPDVTYRQLVADLGVTAKSATLKAETQSTITADLDSTHEATSGVSLDEEMSNLLQYQRAYEAAAKLMNTIDSTLNTLINNTGR</sequence>
<evidence type="ECO:0000313" key="12">
    <source>
        <dbReference type="Proteomes" id="UP001501676"/>
    </source>
</evidence>
<dbReference type="Pfam" id="PF22638">
    <property type="entry name" value="FlgK_D1"/>
    <property type="match status" value="1"/>
</dbReference>